<name>A0AAW2U8W7_SESRA</name>
<evidence type="ECO:0000313" key="2">
    <source>
        <dbReference type="EMBL" id="KAL0413360.1"/>
    </source>
</evidence>
<dbReference type="EMBL" id="JACGWJ010000006">
    <property type="protein sequence ID" value="KAL0413360.1"/>
    <property type="molecule type" value="Genomic_DNA"/>
</dbReference>
<evidence type="ECO:0000259" key="1">
    <source>
        <dbReference type="Pfam" id="PF14392"/>
    </source>
</evidence>
<dbReference type="Pfam" id="PF14392">
    <property type="entry name" value="zf-CCHC_4"/>
    <property type="match status" value="1"/>
</dbReference>
<dbReference type="InterPro" id="IPR025836">
    <property type="entry name" value="Zn_knuckle_CX2CX4HX4C"/>
</dbReference>
<proteinExistence type="predicted"/>
<organism evidence="2">
    <name type="scientific">Sesamum radiatum</name>
    <name type="common">Black benniseed</name>
    <dbReference type="NCBI Taxonomy" id="300843"/>
    <lineage>
        <taxon>Eukaryota</taxon>
        <taxon>Viridiplantae</taxon>
        <taxon>Streptophyta</taxon>
        <taxon>Embryophyta</taxon>
        <taxon>Tracheophyta</taxon>
        <taxon>Spermatophyta</taxon>
        <taxon>Magnoliopsida</taxon>
        <taxon>eudicotyledons</taxon>
        <taxon>Gunneridae</taxon>
        <taxon>Pentapetalae</taxon>
        <taxon>asterids</taxon>
        <taxon>lamiids</taxon>
        <taxon>Lamiales</taxon>
        <taxon>Pedaliaceae</taxon>
        <taxon>Sesamum</taxon>
    </lineage>
</organism>
<sequence length="73" mass="8489">MNIKSGTGDSITVFFTYERLQNFRYVCGTLGHLAKFYEKTYDPDYVDHGEDTPYGSWLRASSITRTPTRNRDQ</sequence>
<feature type="domain" description="Zinc knuckle CX2CX4HX4C" evidence="1">
    <location>
        <begin position="1"/>
        <end position="38"/>
    </location>
</feature>
<protein>
    <recommendedName>
        <fullName evidence="1">Zinc knuckle CX2CX4HX4C domain-containing protein</fullName>
    </recommendedName>
</protein>
<accession>A0AAW2U8W7</accession>
<comment type="caution">
    <text evidence="2">The sequence shown here is derived from an EMBL/GenBank/DDBJ whole genome shotgun (WGS) entry which is preliminary data.</text>
</comment>
<reference evidence="2" key="1">
    <citation type="submission" date="2020-06" db="EMBL/GenBank/DDBJ databases">
        <authorList>
            <person name="Li T."/>
            <person name="Hu X."/>
            <person name="Zhang T."/>
            <person name="Song X."/>
            <person name="Zhang H."/>
            <person name="Dai N."/>
            <person name="Sheng W."/>
            <person name="Hou X."/>
            <person name="Wei L."/>
        </authorList>
    </citation>
    <scope>NUCLEOTIDE SEQUENCE</scope>
    <source>
        <strain evidence="2">G02</strain>
        <tissue evidence="2">Leaf</tissue>
    </source>
</reference>
<reference evidence="2" key="2">
    <citation type="journal article" date="2024" name="Plant">
        <title>Genomic evolution and insights into agronomic trait innovations of Sesamum species.</title>
        <authorList>
            <person name="Miao H."/>
            <person name="Wang L."/>
            <person name="Qu L."/>
            <person name="Liu H."/>
            <person name="Sun Y."/>
            <person name="Le M."/>
            <person name="Wang Q."/>
            <person name="Wei S."/>
            <person name="Zheng Y."/>
            <person name="Lin W."/>
            <person name="Duan Y."/>
            <person name="Cao H."/>
            <person name="Xiong S."/>
            <person name="Wang X."/>
            <person name="Wei L."/>
            <person name="Li C."/>
            <person name="Ma Q."/>
            <person name="Ju M."/>
            <person name="Zhao R."/>
            <person name="Li G."/>
            <person name="Mu C."/>
            <person name="Tian Q."/>
            <person name="Mei H."/>
            <person name="Zhang T."/>
            <person name="Gao T."/>
            <person name="Zhang H."/>
        </authorList>
    </citation>
    <scope>NUCLEOTIDE SEQUENCE</scope>
    <source>
        <strain evidence="2">G02</strain>
    </source>
</reference>
<dbReference type="AlphaFoldDB" id="A0AAW2U8W7"/>
<gene>
    <name evidence="2" type="ORF">Sradi_1537700</name>
</gene>